<keyword evidence="3" id="KW-1185">Reference proteome</keyword>
<dbReference type="AlphaFoldDB" id="A0A5N5QC95"/>
<evidence type="ECO:0008006" key="4">
    <source>
        <dbReference type="Google" id="ProtNLM"/>
    </source>
</evidence>
<evidence type="ECO:0000313" key="2">
    <source>
        <dbReference type="EMBL" id="KAB5589362.1"/>
    </source>
</evidence>
<accession>A0A5N5QC95</accession>
<dbReference type="EMBL" id="SSOP01000281">
    <property type="protein sequence ID" value="KAB5589362.1"/>
    <property type="molecule type" value="Genomic_DNA"/>
</dbReference>
<sequence>MSNQHDIFDPTSRIFTKVFPRFRNIAPKLASLKYLKSESASTSRPPAGLVRCVYTQRHRQIFPPGFDNPSLKAAIDGHYYPFSPEHLYDVLTNYYNPDERVEHIVIKSASYCKQHRSPQHEFILIQVEDKAAHGLVNYIVLDRNNGDKRVRRGGGLGSGSWQHVVAKDEFRVSYDGDSVKLLKQCELESYDVLEEFKFASLTKPFFLYQLATLARTASVQRARYDVISANCYWFAGLIWECMTFMNPEARRRCQTLKKSTFKRGTFLGHFRQDTNRTELELAHAQAAAEILKFEQKLTDQKEEWIRRHEPNVRQENEETRRELEELRRKYLELSNHEMSTPRH</sequence>
<dbReference type="OrthoDB" id="3149356at2759"/>
<keyword evidence="1" id="KW-0175">Coiled coil</keyword>
<protein>
    <recommendedName>
        <fullName evidence="4">PPPDE domain-containing protein</fullName>
    </recommendedName>
</protein>
<comment type="caution">
    <text evidence="2">The sequence shown here is derived from an EMBL/GenBank/DDBJ whole genome shotgun (WGS) entry which is preliminary data.</text>
</comment>
<evidence type="ECO:0000256" key="1">
    <source>
        <dbReference type="SAM" id="Coils"/>
    </source>
</evidence>
<evidence type="ECO:0000313" key="3">
    <source>
        <dbReference type="Proteomes" id="UP000383932"/>
    </source>
</evidence>
<organism evidence="2 3">
    <name type="scientific">Ceratobasidium theobromae</name>
    <dbReference type="NCBI Taxonomy" id="1582974"/>
    <lineage>
        <taxon>Eukaryota</taxon>
        <taxon>Fungi</taxon>
        <taxon>Dikarya</taxon>
        <taxon>Basidiomycota</taxon>
        <taxon>Agaricomycotina</taxon>
        <taxon>Agaricomycetes</taxon>
        <taxon>Cantharellales</taxon>
        <taxon>Ceratobasidiaceae</taxon>
        <taxon>Ceratobasidium</taxon>
    </lineage>
</organism>
<dbReference type="Proteomes" id="UP000383932">
    <property type="component" value="Unassembled WGS sequence"/>
</dbReference>
<proteinExistence type="predicted"/>
<name>A0A5N5QC95_9AGAM</name>
<feature type="coiled-coil region" evidence="1">
    <location>
        <begin position="283"/>
        <end position="336"/>
    </location>
</feature>
<reference evidence="2 3" key="1">
    <citation type="journal article" date="2019" name="Fungal Biol. Biotechnol.">
        <title>Draft genome sequence of fastidious pathogen Ceratobasidium theobromae, which causes vascular-streak dieback in Theobroma cacao.</title>
        <authorList>
            <person name="Ali S.S."/>
            <person name="Asman A."/>
            <person name="Shao J."/>
            <person name="Firmansyah A.P."/>
            <person name="Susilo A.W."/>
            <person name="Rosmana A."/>
            <person name="McMahon P."/>
            <person name="Junaid M."/>
            <person name="Guest D."/>
            <person name="Kheng T.Y."/>
            <person name="Meinhardt L.W."/>
            <person name="Bailey B.A."/>
        </authorList>
    </citation>
    <scope>NUCLEOTIDE SEQUENCE [LARGE SCALE GENOMIC DNA]</scope>
    <source>
        <strain evidence="2 3">CT2</strain>
    </source>
</reference>
<gene>
    <name evidence="2" type="ORF">CTheo_7200</name>
</gene>